<sequence>MRRVIQHAGSLLCALLTIGIVVAGLSILEAMRRAPIDCSASFSTKEICK</sequence>
<dbReference type="RefSeq" id="WP_162841862.1">
    <property type="nucleotide sequence ID" value="NZ_FMTP01000010.1"/>
</dbReference>
<evidence type="ECO:0000313" key="2">
    <source>
        <dbReference type="Proteomes" id="UP000198889"/>
    </source>
</evidence>
<gene>
    <name evidence="1" type="ORF">SAMN05660859_0154</name>
</gene>
<dbReference type="STRING" id="177413.SAMN05660859_0154"/>
<evidence type="ECO:0000313" key="1">
    <source>
        <dbReference type="EMBL" id="SCW95942.1"/>
    </source>
</evidence>
<accession>A0A1G4UQN0</accession>
<dbReference type="AlphaFoldDB" id="A0A1G4UQN0"/>
<keyword evidence="2" id="KW-1185">Reference proteome</keyword>
<protein>
    <submittedName>
        <fullName evidence="1">Uncharacterized protein</fullName>
    </submittedName>
</protein>
<dbReference type="Proteomes" id="UP000198889">
    <property type="component" value="Unassembled WGS sequence"/>
</dbReference>
<proteinExistence type="predicted"/>
<dbReference type="EMBL" id="FMTP01000010">
    <property type="protein sequence ID" value="SCW95942.1"/>
    <property type="molecule type" value="Genomic_DNA"/>
</dbReference>
<name>A0A1G4UQN0_9HYPH</name>
<organism evidence="1 2">
    <name type="scientific">Ancylobacter rudongensis</name>
    <dbReference type="NCBI Taxonomy" id="177413"/>
    <lineage>
        <taxon>Bacteria</taxon>
        <taxon>Pseudomonadati</taxon>
        <taxon>Pseudomonadota</taxon>
        <taxon>Alphaproteobacteria</taxon>
        <taxon>Hyphomicrobiales</taxon>
        <taxon>Xanthobacteraceae</taxon>
        <taxon>Ancylobacter</taxon>
    </lineage>
</organism>
<reference evidence="2" key="1">
    <citation type="submission" date="2016-10" db="EMBL/GenBank/DDBJ databases">
        <authorList>
            <person name="Varghese N."/>
            <person name="Submissions S."/>
        </authorList>
    </citation>
    <scope>NUCLEOTIDE SEQUENCE [LARGE SCALE GENOMIC DNA]</scope>
    <source>
        <strain evidence="2">CGMCC 1.1761</strain>
    </source>
</reference>